<proteinExistence type="predicted"/>
<name>A0ABP1ANR2_9BRYO</name>
<dbReference type="EMBL" id="OZ023715">
    <property type="protein sequence ID" value="CAK9864199.1"/>
    <property type="molecule type" value="Genomic_DNA"/>
</dbReference>
<reference evidence="2" key="1">
    <citation type="submission" date="2024-03" db="EMBL/GenBank/DDBJ databases">
        <authorList>
            <consortium name="ELIXIR-Norway"/>
            <consortium name="Elixir Norway"/>
        </authorList>
    </citation>
    <scope>NUCLEOTIDE SEQUENCE</scope>
</reference>
<evidence type="ECO:0000313" key="3">
    <source>
        <dbReference type="Proteomes" id="UP001497522"/>
    </source>
</evidence>
<organism evidence="2 3">
    <name type="scientific">Sphagnum jensenii</name>
    <dbReference type="NCBI Taxonomy" id="128206"/>
    <lineage>
        <taxon>Eukaryota</taxon>
        <taxon>Viridiplantae</taxon>
        <taxon>Streptophyta</taxon>
        <taxon>Embryophyta</taxon>
        <taxon>Bryophyta</taxon>
        <taxon>Sphagnophytina</taxon>
        <taxon>Sphagnopsida</taxon>
        <taxon>Sphagnales</taxon>
        <taxon>Sphagnaceae</taxon>
        <taxon>Sphagnum</taxon>
    </lineage>
</organism>
<accession>A0ABP1ANR2</accession>
<evidence type="ECO:0000313" key="2">
    <source>
        <dbReference type="EMBL" id="CAK9864199.1"/>
    </source>
</evidence>
<sequence>MEVVGFGQQRVEAAGAGEKNVMEEEHKVGRGSEQAEMKVVGSGQQKVEAVGAGEQNVMEEEHKVGRRSEQVAIEVSSSHQKVEAMVGDVEQNVAEQHKLGSEQDVLAGDEMQVLPQGEKDKLKADEYLTFLQDRFESWKYFRSYYDLKLMAAGDIFGDHADAIVLSFAQL</sequence>
<dbReference type="Proteomes" id="UP001497522">
    <property type="component" value="Chromosome 14"/>
</dbReference>
<keyword evidence="3" id="KW-1185">Reference proteome</keyword>
<evidence type="ECO:0000256" key="1">
    <source>
        <dbReference type="SAM" id="MobiDB-lite"/>
    </source>
</evidence>
<protein>
    <submittedName>
        <fullName evidence="2">Uncharacterized protein</fullName>
    </submittedName>
</protein>
<feature type="region of interest" description="Disordered" evidence="1">
    <location>
        <begin position="1"/>
        <end position="52"/>
    </location>
</feature>
<gene>
    <name evidence="2" type="ORF">CSSPJE1EN2_LOCUS7194</name>
</gene>
<feature type="compositionally biased region" description="Basic and acidic residues" evidence="1">
    <location>
        <begin position="20"/>
        <end position="36"/>
    </location>
</feature>